<dbReference type="InterPro" id="IPR003509">
    <property type="entry name" value="UPF0102_YraN-like"/>
</dbReference>
<dbReference type="EMBL" id="CP046391">
    <property type="protein sequence ID" value="QJC27912.1"/>
    <property type="molecule type" value="Genomic_DNA"/>
</dbReference>
<comment type="similarity">
    <text evidence="1 2">Belongs to the UPF0102 family.</text>
</comment>
<evidence type="ECO:0000313" key="4">
    <source>
        <dbReference type="Proteomes" id="UP000500930"/>
    </source>
</evidence>
<evidence type="ECO:0000256" key="2">
    <source>
        <dbReference type="HAMAP-Rule" id="MF_00048"/>
    </source>
</evidence>
<reference evidence="3 4" key="1">
    <citation type="journal article" date="2020" name="Pathogens">
        <title>First Whole Genome Sequence of Anaplasma platys, an Obligate Intracellular Rickettsial Pathogen of Dogs.</title>
        <authorList>
            <person name="Llanes A."/>
            <person name="Rajeev S."/>
        </authorList>
    </citation>
    <scope>NUCLEOTIDE SEQUENCE [LARGE SCALE GENOMIC DNA]</scope>
    <source>
        <strain evidence="3 4">S3</strain>
    </source>
</reference>
<sequence length="150" mass="17482">MAKICCSIRSVPKRREAYFCTYKPNTNNMKISRRNLKNLVGHIGEYLVILWLRTQFMTILFRRYRSPVGEIDIVAQKGDTLVFIEVKTSITGTFNDIPISVKQQRSIIRAAKHFLTSHPKFANCEISFEIYCLSLKHGVRIIRNPWDKCD</sequence>
<proteinExistence type="inferred from homology"/>
<organism evidence="3 4">
    <name type="scientific">Anaplasma platys</name>
    <dbReference type="NCBI Taxonomy" id="949"/>
    <lineage>
        <taxon>Bacteria</taxon>
        <taxon>Pseudomonadati</taxon>
        <taxon>Pseudomonadota</taxon>
        <taxon>Alphaproteobacteria</taxon>
        <taxon>Rickettsiales</taxon>
        <taxon>Anaplasmataceae</taxon>
        <taxon>Anaplasma</taxon>
    </lineage>
</organism>
<dbReference type="Proteomes" id="UP000500930">
    <property type="component" value="Chromosome"/>
</dbReference>
<name>A0A858PZC8_9RICK</name>
<keyword evidence="3" id="KW-0540">Nuclease</keyword>
<keyword evidence="3" id="KW-0378">Hydrolase</keyword>
<dbReference type="PANTHER" id="PTHR34039">
    <property type="entry name" value="UPF0102 PROTEIN YRAN"/>
    <property type="match status" value="1"/>
</dbReference>
<dbReference type="Gene3D" id="3.40.1350.10">
    <property type="match status" value="1"/>
</dbReference>
<dbReference type="SUPFAM" id="SSF52980">
    <property type="entry name" value="Restriction endonuclease-like"/>
    <property type="match status" value="1"/>
</dbReference>
<keyword evidence="4" id="KW-1185">Reference proteome</keyword>
<dbReference type="HAMAP" id="MF_00048">
    <property type="entry name" value="UPF0102"/>
    <property type="match status" value="1"/>
</dbReference>
<dbReference type="AlphaFoldDB" id="A0A858PZC8"/>
<evidence type="ECO:0000256" key="1">
    <source>
        <dbReference type="ARBA" id="ARBA00006738"/>
    </source>
</evidence>
<dbReference type="PANTHER" id="PTHR34039:SF1">
    <property type="entry name" value="UPF0102 PROTEIN YRAN"/>
    <property type="match status" value="1"/>
</dbReference>
<dbReference type="KEGG" id="aplt:ANPL_04340"/>
<keyword evidence="3" id="KW-0255">Endonuclease</keyword>
<dbReference type="Pfam" id="PF02021">
    <property type="entry name" value="UPF0102"/>
    <property type="match status" value="1"/>
</dbReference>
<protein>
    <recommendedName>
        <fullName evidence="2">UPF0102 protein ANPL_04340</fullName>
    </recommendedName>
</protein>
<dbReference type="InterPro" id="IPR011856">
    <property type="entry name" value="tRNA_endonuc-like_dom_sf"/>
</dbReference>
<evidence type="ECO:0000313" key="3">
    <source>
        <dbReference type="EMBL" id="QJC27912.1"/>
    </source>
</evidence>
<accession>A0A858PZC8</accession>
<gene>
    <name evidence="3" type="ORF">ANPL_04340</name>
</gene>
<dbReference type="InterPro" id="IPR011335">
    <property type="entry name" value="Restrct_endonuc-II-like"/>
</dbReference>
<dbReference type="GO" id="GO:0003676">
    <property type="term" value="F:nucleic acid binding"/>
    <property type="evidence" value="ECO:0007669"/>
    <property type="project" value="InterPro"/>
</dbReference>
<dbReference type="GO" id="GO:0004519">
    <property type="term" value="F:endonuclease activity"/>
    <property type="evidence" value="ECO:0007669"/>
    <property type="project" value="UniProtKB-KW"/>
</dbReference>